<evidence type="ECO:0000313" key="2">
    <source>
        <dbReference type="Proteomes" id="UP000761264"/>
    </source>
</evidence>
<dbReference type="InterPro" id="IPR010865">
    <property type="entry name" value="DUF1499"/>
</dbReference>
<proteinExistence type="predicted"/>
<name>A0A967F0M0_9PROT</name>
<accession>A0A967F0M0</accession>
<sequence length="130" mass="14174">MTPEDWHVDPVTIEKPDTENHFLLRPQGGDGPAPVFQASPDAVVIALQEVIDETPRATVIDGSPGARHMTILVRSKLVGFPDFVTVKVLAADSGTAIAIFSRSQYGKSDLGVNKARVENWVKALETRLRK</sequence>
<dbReference type="EMBL" id="JAAQPH010000016">
    <property type="protein sequence ID" value="NIA70806.1"/>
    <property type="molecule type" value="Genomic_DNA"/>
</dbReference>
<dbReference type="Proteomes" id="UP000761264">
    <property type="component" value="Unassembled WGS sequence"/>
</dbReference>
<dbReference type="AlphaFoldDB" id="A0A967F0M0"/>
<comment type="caution">
    <text evidence="1">The sequence shown here is derived from an EMBL/GenBank/DDBJ whole genome shotgun (WGS) entry which is preliminary data.</text>
</comment>
<evidence type="ECO:0000313" key="1">
    <source>
        <dbReference type="EMBL" id="NIA70806.1"/>
    </source>
</evidence>
<dbReference type="RefSeq" id="WP_167227790.1">
    <property type="nucleotide sequence ID" value="NZ_JAAQPH010000016.1"/>
</dbReference>
<gene>
    <name evidence="1" type="ORF">HBA54_19585</name>
</gene>
<dbReference type="Pfam" id="PF07386">
    <property type="entry name" value="DUF1499"/>
    <property type="match status" value="1"/>
</dbReference>
<keyword evidence="2" id="KW-1185">Reference proteome</keyword>
<protein>
    <submittedName>
        <fullName evidence="1">DUF1499 domain-containing protein</fullName>
    </submittedName>
</protein>
<reference evidence="1" key="1">
    <citation type="submission" date="2020-03" db="EMBL/GenBank/DDBJ databases">
        <title>Genome of Pelagibius litoralis DSM 21314T.</title>
        <authorList>
            <person name="Wang G."/>
        </authorList>
    </citation>
    <scope>NUCLEOTIDE SEQUENCE</scope>
    <source>
        <strain evidence="1">DSM 21314</strain>
    </source>
</reference>
<organism evidence="1 2">
    <name type="scientific">Pelagibius litoralis</name>
    <dbReference type="NCBI Taxonomy" id="374515"/>
    <lineage>
        <taxon>Bacteria</taxon>
        <taxon>Pseudomonadati</taxon>
        <taxon>Pseudomonadota</taxon>
        <taxon>Alphaproteobacteria</taxon>
        <taxon>Rhodospirillales</taxon>
        <taxon>Rhodovibrionaceae</taxon>
        <taxon>Pelagibius</taxon>
    </lineage>
</organism>